<proteinExistence type="predicted"/>
<dbReference type="AlphaFoldDB" id="A0A3P5Z0D6"/>
<protein>
    <recommendedName>
        <fullName evidence="2">DUF4283 domain-containing protein</fullName>
    </recommendedName>
</protein>
<accession>A0A3P5Z0D6</accession>
<dbReference type="Pfam" id="PF14111">
    <property type="entry name" value="DUF4283"/>
    <property type="match status" value="1"/>
</dbReference>
<evidence type="ECO:0000313" key="3">
    <source>
        <dbReference type="EMBL" id="CAG7871411.1"/>
    </source>
</evidence>
<dbReference type="InterPro" id="IPR040256">
    <property type="entry name" value="At4g02000-like"/>
</dbReference>
<dbReference type="PANTHER" id="PTHR31286:SF175">
    <property type="entry name" value="DUF4283 DOMAIN-CONTAINING PROTEIN"/>
    <property type="match status" value="1"/>
</dbReference>
<feature type="region of interest" description="Disordered" evidence="1">
    <location>
        <begin position="46"/>
        <end position="73"/>
    </location>
</feature>
<dbReference type="PANTHER" id="PTHR31286">
    <property type="entry name" value="GLYCINE-RICH CELL WALL STRUCTURAL PROTEIN 1.8-LIKE"/>
    <property type="match status" value="1"/>
</dbReference>
<evidence type="ECO:0000256" key="1">
    <source>
        <dbReference type="SAM" id="MobiDB-lite"/>
    </source>
</evidence>
<dbReference type="EMBL" id="LR031569">
    <property type="protein sequence ID" value="VDC67353.1"/>
    <property type="molecule type" value="Genomic_DNA"/>
</dbReference>
<sequence length="398" mass="42946">TAPESSSAHADVPMSGTTLPLCGVGPVLSEVMENTILSPEGIVTQEARPGAEPSLEEELTHKGCGDKLSEGTPEPRLVQNYASMLKASAQLEEIGTPSEHISGAPFVLIPDENIEAAKEEFKDFIFARFHGDCPSMGRIIGVINAIWAKAGPRIFVHNIGDAGYPMFVAAWSPDFTPEEAPISSAIVPVELRNVPYLLFNRQSLSRLATAIGKPESLAPETERKENFQVAKLYVRVDLTKELPTKIISGFSSGRECEISVTYPWLPVKCSSCRKYGHSAEKCRFGVNTESGARVRERSVSPGRENKKDLSRSGRRRAKKSSIPIPPDHEAKGGANITGVGESEVEDGEIVVNNDHPHDLDVAQEPINTVLVGKEDKYAQADKAQITGNSPAGGTVPEN</sequence>
<evidence type="ECO:0000313" key="4">
    <source>
        <dbReference type="EMBL" id="VDC67353.1"/>
    </source>
</evidence>
<feature type="domain" description="DUF4283" evidence="2">
    <location>
        <begin position="118"/>
        <end position="161"/>
    </location>
</feature>
<name>A0A3P5Z0D6_BRACM</name>
<feature type="non-terminal residue" evidence="4">
    <location>
        <position position="398"/>
    </location>
</feature>
<dbReference type="Proteomes" id="UP000694005">
    <property type="component" value="Chromosome A06"/>
</dbReference>
<gene>
    <name evidence="4" type="ORF">BRAA06T25893Z</name>
    <name evidence="3" type="ORF">BRAPAZ1V2_A06P36510.2</name>
</gene>
<dbReference type="Gramene" id="A06p36510.2_BraZ1">
    <property type="protein sequence ID" value="A06p36510.2_BraZ1.CDS"/>
    <property type="gene ID" value="A06g36510.2_BraZ1"/>
</dbReference>
<evidence type="ECO:0000259" key="2">
    <source>
        <dbReference type="Pfam" id="PF14111"/>
    </source>
</evidence>
<dbReference type="InterPro" id="IPR025558">
    <property type="entry name" value="DUF4283"/>
</dbReference>
<organism evidence="4">
    <name type="scientific">Brassica campestris</name>
    <name type="common">Field mustard</name>
    <dbReference type="NCBI Taxonomy" id="3711"/>
    <lineage>
        <taxon>Eukaryota</taxon>
        <taxon>Viridiplantae</taxon>
        <taxon>Streptophyta</taxon>
        <taxon>Embryophyta</taxon>
        <taxon>Tracheophyta</taxon>
        <taxon>Spermatophyta</taxon>
        <taxon>Magnoliopsida</taxon>
        <taxon>eudicotyledons</taxon>
        <taxon>Gunneridae</taxon>
        <taxon>Pentapetalae</taxon>
        <taxon>rosids</taxon>
        <taxon>malvids</taxon>
        <taxon>Brassicales</taxon>
        <taxon>Brassicaceae</taxon>
        <taxon>Brassiceae</taxon>
        <taxon>Brassica</taxon>
    </lineage>
</organism>
<feature type="compositionally biased region" description="Basic and acidic residues" evidence="1">
    <location>
        <begin position="293"/>
        <end position="311"/>
    </location>
</feature>
<feature type="compositionally biased region" description="Basic and acidic residues" evidence="1">
    <location>
        <begin position="58"/>
        <end position="69"/>
    </location>
</feature>
<reference evidence="4" key="1">
    <citation type="submission" date="2018-11" db="EMBL/GenBank/DDBJ databases">
        <authorList>
            <consortium name="Genoscope - CEA"/>
            <person name="William W."/>
        </authorList>
    </citation>
    <scope>NUCLEOTIDE SEQUENCE</scope>
</reference>
<feature type="non-terminal residue" evidence="4">
    <location>
        <position position="1"/>
    </location>
</feature>
<dbReference type="EMBL" id="LS974622">
    <property type="protein sequence ID" value="CAG7871411.1"/>
    <property type="molecule type" value="Genomic_DNA"/>
</dbReference>
<feature type="region of interest" description="Disordered" evidence="1">
    <location>
        <begin position="293"/>
        <end position="338"/>
    </location>
</feature>